<evidence type="ECO:0000313" key="2">
    <source>
        <dbReference type="Proteomes" id="UP001208935"/>
    </source>
</evidence>
<dbReference type="Gene3D" id="3.40.50.620">
    <property type="entry name" value="HUPs"/>
    <property type="match status" value="1"/>
</dbReference>
<gene>
    <name evidence="1" type="ORF">D5039_09000</name>
</gene>
<dbReference type="InterPro" id="IPR014729">
    <property type="entry name" value="Rossmann-like_a/b/a_fold"/>
</dbReference>
<reference evidence="2" key="1">
    <citation type="submission" date="2023-07" db="EMBL/GenBank/DDBJ databases">
        <title>Verminephrobacter genomes.</title>
        <authorList>
            <person name="Lund M.B."/>
        </authorList>
    </citation>
    <scope>NUCLEOTIDE SEQUENCE [LARGE SCALE GENOMIC DNA]</scope>
    <source>
        <strain evidence="2">AtM5-05</strain>
    </source>
</reference>
<protein>
    <submittedName>
        <fullName evidence="1">Electron transfer flavoprotein subunit beta</fullName>
    </submittedName>
</protein>
<accession>A0ABT3KSI6</accession>
<sequence length="263" mass="27081">MNTAAAATTATVTVLVAARIHPVSQRPTRCPADATAVALALGLSLPVRLLSAGDMPHAVAHDYLALGARVIEIRPCADAALLFASLLPAVHAADWVLTGTRAPAERGSAVLPHALAAALQRPLVTDVLAIEPEGPEGRTCIVTQALPQGARRRLRVQAPAVLAVSAAAAVQLRHSLAAAQAGQIERIAPTPGPCPDAPPGERVPAAQRRRLLEARSVQSGHSRMLGAIESAAPTGGRVIEAGDPGSKAQAVLDYLRNHSLVSF</sequence>
<organism evidence="1 2">
    <name type="scientific">Verminephrobacter aporrectodeae subsp. tuberculatae</name>
    <dbReference type="NCBI Taxonomy" id="1110392"/>
    <lineage>
        <taxon>Bacteria</taxon>
        <taxon>Pseudomonadati</taxon>
        <taxon>Pseudomonadota</taxon>
        <taxon>Betaproteobacteria</taxon>
        <taxon>Burkholderiales</taxon>
        <taxon>Comamonadaceae</taxon>
        <taxon>Verminephrobacter</taxon>
    </lineage>
</organism>
<proteinExistence type="predicted"/>
<name>A0ABT3KSI6_9BURK</name>
<evidence type="ECO:0000313" key="1">
    <source>
        <dbReference type="EMBL" id="MCW5321287.1"/>
    </source>
</evidence>
<comment type="caution">
    <text evidence="1">The sequence shown here is derived from an EMBL/GenBank/DDBJ whole genome shotgun (WGS) entry which is preliminary data.</text>
</comment>
<keyword evidence="2" id="KW-1185">Reference proteome</keyword>
<dbReference type="Proteomes" id="UP001208935">
    <property type="component" value="Unassembled WGS sequence"/>
</dbReference>
<dbReference type="EMBL" id="QZCW01000002">
    <property type="protein sequence ID" value="MCW5321287.1"/>
    <property type="molecule type" value="Genomic_DNA"/>
</dbReference>
<dbReference type="SUPFAM" id="SSF52402">
    <property type="entry name" value="Adenine nucleotide alpha hydrolases-like"/>
    <property type="match status" value="1"/>
</dbReference>
<dbReference type="RefSeq" id="WP_265282039.1">
    <property type="nucleotide sequence ID" value="NZ_QZCW01000002.1"/>
</dbReference>